<evidence type="ECO:0000256" key="4">
    <source>
        <dbReference type="ARBA" id="ARBA00023125"/>
    </source>
</evidence>
<keyword evidence="10" id="KW-1185">Reference proteome</keyword>
<evidence type="ECO:0000256" key="3">
    <source>
        <dbReference type="ARBA" id="ARBA00023015"/>
    </source>
</evidence>
<dbReference type="SMART" id="SM00066">
    <property type="entry name" value="GAL4"/>
    <property type="match status" value="1"/>
</dbReference>
<dbReference type="InterPro" id="IPR052360">
    <property type="entry name" value="Transcr_Regulatory_Proteins"/>
</dbReference>
<dbReference type="Gene3D" id="4.10.240.10">
    <property type="entry name" value="Zn(2)-C6 fungal-type DNA-binding domain"/>
    <property type="match status" value="1"/>
</dbReference>
<feature type="region of interest" description="Disordered" evidence="7">
    <location>
        <begin position="53"/>
        <end position="81"/>
    </location>
</feature>
<dbReference type="InterPro" id="IPR001138">
    <property type="entry name" value="Zn2Cys6_DnaBD"/>
</dbReference>
<dbReference type="Pfam" id="PF00172">
    <property type="entry name" value="Zn_clus"/>
    <property type="match status" value="1"/>
</dbReference>
<dbReference type="InterPro" id="IPR036864">
    <property type="entry name" value="Zn2-C6_fun-type_DNA-bd_sf"/>
</dbReference>
<keyword evidence="3" id="KW-0805">Transcription regulation</keyword>
<dbReference type="GO" id="GO:0003677">
    <property type="term" value="F:DNA binding"/>
    <property type="evidence" value="ECO:0007669"/>
    <property type="project" value="UniProtKB-KW"/>
</dbReference>
<organism evidence="9 10">
    <name type="scientific">Periconia digitata</name>
    <dbReference type="NCBI Taxonomy" id="1303443"/>
    <lineage>
        <taxon>Eukaryota</taxon>
        <taxon>Fungi</taxon>
        <taxon>Dikarya</taxon>
        <taxon>Ascomycota</taxon>
        <taxon>Pezizomycotina</taxon>
        <taxon>Dothideomycetes</taxon>
        <taxon>Pleosporomycetidae</taxon>
        <taxon>Pleosporales</taxon>
        <taxon>Massarineae</taxon>
        <taxon>Periconiaceae</taxon>
        <taxon>Periconia</taxon>
    </lineage>
</organism>
<keyword evidence="2" id="KW-0862">Zinc</keyword>
<evidence type="ECO:0000259" key="8">
    <source>
        <dbReference type="PROSITE" id="PS50048"/>
    </source>
</evidence>
<feature type="domain" description="Zn(2)-C6 fungal-type" evidence="8">
    <location>
        <begin position="24"/>
        <end position="52"/>
    </location>
</feature>
<name>A0A9W4UK91_9PLEO</name>
<evidence type="ECO:0000256" key="1">
    <source>
        <dbReference type="ARBA" id="ARBA00022723"/>
    </source>
</evidence>
<dbReference type="PANTHER" id="PTHR36206">
    <property type="entry name" value="ASPERCRYPTIN BIOSYNTHESIS CLUSTER-SPECIFIC TRANSCRIPTION REGULATOR ATNN-RELATED"/>
    <property type="match status" value="1"/>
</dbReference>
<evidence type="ECO:0000313" key="10">
    <source>
        <dbReference type="Proteomes" id="UP001152607"/>
    </source>
</evidence>
<evidence type="ECO:0000313" key="9">
    <source>
        <dbReference type="EMBL" id="CAI6335773.1"/>
    </source>
</evidence>
<evidence type="ECO:0000256" key="2">
    <source>
        <dbReference type="ARBA" id="ARBA00022833"/>
    </source>
</evidence>
<keyword evidence="5" id="KW-0804">Transcription</keyword>
<dbReference type="PANTHER" id="PTHR36206:SF13">
    <property type="entry name" value="TRANSCRIPTIONAL REGULATORY PROTEIN MOC3"/>
    <property type="match status" value="1"/>
</dbReference>
<keyword evidence="4" id="KW-0238">DNA-binding</keyword>
<dbReference type="OrthoDB" id="2593732at2759"/>
<dbReference type="SUPFAM" id="SSF57701">
    <property type="entry name" value="Zn2/Cys6 DNA-binding domain"/>
    <property type="match status" value="1"/>
</dbReference>
<dbReference type="Pfam" id="PF11951">
    <property type="entry name" value="Fungal_trans_2"/>
    <property type="match status" value="1"/>
</dbReference>
<dbReference type="EMBL" id="CAOQHR010000006">
    <property type="protein sequence ID" value="CAI6335773.1"/>
    <property type="molecule type" value="Genomic_DNA"/>
</dbReference>
<keyword evidence="6" id="KW-0539">Nucleus</keyword>
<evidence type="ECO:0000256" key="6">
    <source>
        <dbReference type="ARBA" id="ARBA00023242"/>
    </source>
</evidence>
<evidence type="ECO:0000256" key="5">
    <source>
        <dbReference type="ARBA" id="ARBA00023163"/>
    </source>
</evidence>
<reference evidence="9" key="1">
    <citation type="submission" date="2023-01" db="EMBL/GenBank/DDBJ databases">
        <authorList>
            <person name="Van Ghelder C."/>
            <person name="Rancurel C."/>
        </authorList>
    </citation>
    <scope>NUCLEOTIDE SEQUENCE</scope>
    <source>
        <strain evidence="9">CNCM I-4278</strain>
    </source>
</reference>
<dbReference type="InterPro" id="IPR021858">
    <property type="entry name" value="Fun_TF"/>
</dbReference>
<dbReference type="AlphaFoldDB" id="A0A9W4UK91"/>
<feature type="compositionally biased region" description="Polar residues" evidence="7">
    <location>
        <begin position="61"/>
        <end position="81"/>
    </location>
</feature>
<dbReference type="CDD" id="cd00067">
    <property type="entry name" value="GAL4"/>
    <property type="match status" value="1"/>
</dbReference>
<proteinExistence type="predicted"/>
<dbReference type="PROSITE" id="PS00463">
    <property type="entry name" value="ZN2_CY6_FUNGAL_1"/>
    <property type="match status" value="1"/>
</dbReference>
<dbReference type="Proteomes" id="UP001152607">
    <property type="component" value="Unassembled WGS sequence"/>
</dbReference>
<dbReference type="GO" id="GO:0000981">
    <property type="term" value="F:DNA-binding transcription factor activity, RNA polymerase II-specific"/>
    <property type="evidence" value="ECO:0007669"/>
    <property type="project" value="InterPro"/>
</dbReference>
<dbReference type="GO" id="GO:0008270">
    <property type="term" value="F:zinc ion binding"/>
    <property type="evidence" value="ECO:0007669"/>
    <property type="project" value="InterPro"/>
</dbReference>
<dbReference type="PROSITE" id="PS50048">
    <property type="entry name" value="ZN2_CY6_FUNGAL_2"/>
    <property type="match status" value="1"/>
</dbReference>
<sequence length="652" mass="74188">MVDFNDSVRGKPRVRRKTPKKKTGCLTCKIRRVKCDEIHPACRRCTSTGRKCDGYAEDTKSQTSEPVRSSTHGQVTEQALDTPSLGKLMSGGAVSVDLDDLWPTVDPPHIERIFLPLFSIGSTTDHLPGRAFHYFIHRSAIDLTGPLECSIWQEHILSVCATSPALQHAVVALAGFHEKFSIPSSQISDEQCWRQYSIAVKSTKHLVELASRPPKETRKYRSAVTDEILVACVVFFTIEILLGNFDTASRHIASGLALFQTYLFESHLKNTPLESCDHSSPTSCCCSVGSLSTVFPLNPCAKSLLAVFSRMDMQLLSLLPKRHHARRLSAMSREDHIRYEMLQLAQPFPDEPAVRLHQLLRRDLYWIHYFAAPWRYSPNPPEELYATQTELLNTLRQWKRKYHEGKDPEFHWLAINTEPTSMEAHLLLIYHLTTLKLSVTLCSNESIYSTPDSIRSFSAMLCYAFIILKRRNAELDPVYLPKTQSEHYFSLESSIVEALYYIATKLRHSLLRKCALGLLKCAGREGVWDSTILSCVAEYLINLEEGNTFPSHIPPANLETLDMGQRDKDVSSLPFCIAGKMAQDLVKRIVLEDSMPDLNELDSIDQEKLVNSVHFDIDKLTTKVEIECGWYDETRKQWRYEKKLLEYDRCGA</sequence>
<accession>A0A9W4UK91</accession>
<protein>
    <recommendedName>
        <fullName evidence="8">Zn(2)-C6 fungal-type domain-containing protein</fullName>
    </recommendedName>
</protein>
<comment type="caution">
    <text evidence="9">The sequence shown here is derived from an EMBL/GenBank/DDBJ whole genome shotgun (WGS) entry which is preliminary data.</text>
</comment>
<gene>
    <name evidence="9" type="ORF">PDIGIT_LOCUS8858</name>
</gene>
<keyword evidence="1" id="KW-0479">Metal-binding</keyword>
<evidence type="ECO:0000256" key="7">
    <source>
        <dbReference type="SAM" id="MobiDB-lite"/>
    </source>
</evidence>